<accession>A0A433XL19</accession>
<dbReference type="InterPro" id="IPR012674">
    <property type="entry name" value="Calycin"/>
</dbReference>
<dbReference type="EMBL" id="RZNJ01000001">
    <property type="protein sequence ID" value="RUT34753.1"/>
    <property type="molecule type" value="Genomic_DNA"/>
</dbReference>
<name>A0A433XL19_9HYPH</name>
<feature type="chain" id="PRO_5019280130" evidence="1">
    <location>
        <begin position="29"/>
        <end position="175"/>
    </location>
</feature>
<dbReference type="Proteomes" id="UP000281547">
    <property type="component" value="Unassembled WGS sequence"/>
</dbReference>
<evidence type="ECO:0000313" key="2">
    <source>
        <dbReference type="EMBL" id="RUT34753.1"/>
    </source>
</evidence>
<proteinExistence type="predicted"/>
<dbReference type="Gene3D" id="2.40.128.20">
    <property type="match status" value="1"/>
</dbReference>
<evidence type="ECO:0000313" key="3">
    <source>
        <dbReference type="Proteomes" id="UP000281547"/>
    </source>
</evidence>
<reference evidence="2 3" key="1">
    <citation type="journal article" date="2016" name="Int. J. Syst. Evol. Microbiol.">
        <title>Arsenicitalea aurantiaca gen. nov., sp. nov., a new member of the family Hyphomicrobiaceae, isolated from high-arsenic sediment.</title>
        <authorList>
            <person name="Mu Y."/>
            <person name="Zhou L."/>
            <person name="Zeng X.C."/>
            <person name="Liu L."/>
            <person name="Pan Y."/>
            <person name="Chen X."/>
            <person name="Wang J."/>
            <person name="Li S."/>
            <person name="Li W.J."/>
            <person name="Wang Y."/>
        </authorList>
    </citation>
    <scope>NUCLEOTIDE SEQUENCE [LARGE SCALE GENOMIC DNA]</scope>
    <source>
        <strain evidence="2 3">42-50</strain>
    </source>
</reference>
<dbReference type="OrthoDB" id="7946953at2"/>
<keyword evidence="3" id="KW-1185">Reference proteome</keyword>
<protein>
    <submittedName>
        <fullName evidence="2">DUF1794 domain-containing protein</fullName>
    </submittedName>
</protein>
<dbReference type="RefSeq" id="WP_127186872.1">
    <property type="nucleotide sequence ID" value="NZ_RZNJ01000001.1"/>
</dbReference>
<evidence type="ECO:0000256" key="1">
    <source>
        <dbReference type="SAM" id="SignalP"/>
    </source>
</evidence>
<keyword evidence="1" id="KW-0732">Signal</keyword>
<organism evidence="2 3">
    <name type="scientific">Arsenicitalea aurantiaca</name>
    <dbReference type="NCBI Taxonomy" id="1783274"/>
    <lineage>
        <taxon>Bacteria</taxon>
        <taxon>Pseudomonadati</taxon>
        <taxon>Pseudomonadota</taxon>
        <taxon>Alphaproteobacteria</taxon>
        <taxon>Hyphomicrobiales</taxon>
        <taxon>Devosiaceae</taxon>
        <taxon>Arsenicitalea</taxon>
    </lineage>
</organism>
<sequence length="175" mass="18917">MTKLLTKGLATLGALAIAGMMTAPATQAGEAEIALLTSYIGDWRGEGRLSGGNRGEPFRCRLNINKGNQARINYAGRCSLVDMNLSVSGTIAYNDQTRRYEAAMSSNAGFTGMAMGRQQGDRISFDLREQQRDRAGSDVRIGSRILLDGEAITVDFEVEFNNSGEVLTASVPFRK</sequence>
<feature type="signal peptide" evidence="1">
    <location>
        <begin position="1"/>
        <end position="28"/>
    </location>
</feature>
<comment type="caution">
    <text evidence="2">The sequence shown here is derived from an EMBL/GenBank/DDBJ whole genome shotgun (WGS) entry which is preliminary data.</text>
</comment>
<dbReference type="AlphaFoldDB" id="A0A433XL19"/>
<gene>
    <name evidence="2" type="ORF">EMQ25_01965</name>
</gene>